<evidence type="ECO:0000256" key="1">
    <source>
        <dbReference type="SAM" id="MobiDB-lite"/>
    </source>
</evidence>
<feature type="region of interest" description="Disordered" evidence="1">
    <location>
        <begin position="1"/>
        <end position="21"/>
    </location>
</feature>
<sequence length="814" mass="92056">MQSKKRKTPANLPMDSSPESLPAITSLSPPVVSFLNSTFPPKHDLNLSESTNLVTELDTHCSELTHHLTDLTHRLDASLLSYASSSHRISDAFHHVHRQLQDLKSKSSSFASTSDGEAEDMAVDELPALAKEVARVATVRNYAETALKLDSLVGDIEDAVTSVMNRNLKKQSTRQYLEEIRVNAINSLKSVDDILASVTREHPQWVRLVSAADHRVDRALAILRPQAIADYRALLVSIGWPPPLSTLSSSNTEGRRTAEESNPLSAMHGELKKKYCENFLALCSLQELKRRRKSRQLEGYNHNTSIYQPLWGIEELVNPLSLASLHHFQKWVDKPEYIFALVYKNTRDYIDSVDGLLQPLVDEAMLTGYSCREEWISGMVTSLSTYLAKEIFPAYVSRLDEETTVEVRPQGRMSWLHLVDLMIAFDKKIQALAALSGILDSEEYSLLQRMSSLSVFCDRPDWLDLWAEIELDNILEKLKPEMEDDRNWTTKTRGAVFFPGSDVYKSPVASSIVLQHVSSVIDRCRSIPSVFLRSRFVRLVGAPIIQTFLNCLLTKCQDAEGLTALADDDAVARVMTAVNSAHNLESILVEWCDDIIFVEMGLADDNESGKVFGESSLSTGVTEGSENGVLDEEITKLEEFRKEWIDKMTNVVLRGFDAQIRDYIKNKKHWQEMIEEGWTVTRSFVVALDFLQGKMSRLEEGLNSMDFITVWRSLASGIDRLIFNGILMTNTKFYSGGVERFGGDMDVLYGVFRSWCLRPEGFFPRVSEGLKLLKLEENILQELFIQGESWMKHHGIRHMSIAEAEKIARCRVFK</sequence>
<gene>
    <name evidence="2" type="primary">LOC110702198</name>
</gene>
<dbReference type="PROSITE" id="PS51386">
    <property type="entry name" value="RINT1_TIP20"/>
    <property type="match status" value="1"/>
</dbReference>
<name>A0A803MZX4_CHEQI</name>
<dbReference type="Gramene" id="AUR62038027-RA">
    <property type="protein sequence ID" value="AUR62038027-RA:cds"/>
    <property type="gene ID" value="AUR62038027"/>
</dbReference>
<dbReference type="GO" id="GO:0006890">
    <property type="term" value="P:retrograde vesicle-mediated transport, Golgi to endoplasmic reticulum"/>
    <property type="evidence" value="ECO:0007669"/>
    <property type="project" value="InterPro"/>
</dbReference>
<evidence type="ECO:0000313" key="3">
    <source>
        <dbReference type="Proteomes" id="UP000596660"/>
    </source>
</evidence>
<evidence type="ECO:0000313" key="2">
    <source>
        <dbReference type="EnsemblPlants" id="AUR62038027-RA:cds"/>
    </source>
</evidence>
<dbReference type="InterPro" id="IPR007528">
    <property type="entry name" value="RINT1_Tip20"/>
</dbReference>
<dbReference type="InterPro" id="IPR042044">
    <property type="entry name" value="EXOC6PINT-1/Sec15/Tip20_C_dom2"/>
</dbReference>
<protein>
    <recommendedName>
        <fullName evidence="4">RINT1-like protein MAG2</fullName>
    </recommendedName>
</protein>
<evidence type="ECO:0008006" key="4">
    <source>
        <dbReference type="Google" id="ProtNLM"/>
    </source>
</evidence>
<dbReference type="EnsemblPlants" id="AUR62038027-RA">
    <property type="protein sequence ID" value="AUR62038027-RA:cds"/>
    <property type="gene ID" value="AUR62038027"/>
</dbReference>
<reference evidence="2" key="1">
    <citation type="journal article" date="2017" name="Nature">
        <title>The genome of Chenopodium quinoa.</title>
        <authorList>
            <person name="Jarvis D.E."/>
            <person name="Ho Y.S."/>
            <person name="Lightfoot D.J."/>
            <person name="Schmoeckel S.M."/>
            <person name="Li B."/>
            <person name="Borm T.J.A."/>
            <person name="Ohyanagi H."/>
            <person name="Mineta K."/>
            <person name="Michell C.T."/>
            <person name="Saber N."/>
            <person name="Kharbatia N.M."/>
            <person name="Rupper R.R."/>
            <person name="Sharp A.R."/>
            <person name="Dally N."/>
            <person name="Boughton B.A."/>
            <person name="Woo Y.H."/>
            <person name="Gao G."/>
            <person name="Schijlen E.G.W.M."/>
            <person name="Guo X."/>
            <person name="Momin A.A."/>
            <person name="Negrao S."/>
            <person name="Al-Babili S."/>
            <person name="Gehring C."/>
            <person name="Roessner U."/>
            <person name="Jung C."/>
            <person name="Murphy K."/>
            <person name="Arold S.T."/>
            <person name="Gojobori T."/>
            <person name="van der Linden C.G."/>
            <person name="van Loo E.N."/>
            <person name="Jellen E.N."/>
            <person name="Maughan P.J."/>
            <person name="Tester M."/>
        </authorList>
    </citation>
    <scope>NUCLEOTIDE SEQUENCE [LARGE SCALE GENOMIC DNA]</scope>
    <source>
        <strain evidence="2">cv. PI 614886</strain>
    </source>
</reference>
<dbReference type="OMA" id="QEWCEDI"/>
<dbReference type="GeneID" id="110702198"/>
<organism evidence="2 3">
    <name type="scientific">Chenopodium quinoa</name>
    <name type="common">Quinoa</name>
    <dbReference type="NCBI Taxonomy" id="63459"/>
    <lineage>
        <taxon>Eukaryota</taxon>
        <taxon>Viridiplantae</taxon>
        <taxon>Streptophyta</taxon>
        <taxon>Embryophyta</taxon>
        <taxon>Tracheophyta</taxon>
        <taxon>Spermatophyta</taxon>
        <taxon>Magnoliopsida</taxon>
        <taxon>eudicotyledons</taxon>
        <taxon>Gunneridae</taxon>
        <taxon>Pentapetalae</taxon>
        <taxon>Caryophyllales</taxon>
        <taxon>Chenopodiaceae</taxon>
        <taxon>Chenopodioideae</taxon>
        <taxon>Atripliceae</taxon>
        <taxon>Chenopodium</taxon>
    </lineage>
</organism>
<dbReference type="PANTHER" id="PTHR13520:SF1">
    <property type="entry name" value="RINT1-LIKE PROTEIN MAG2"/>
    <property type="match status" value="1"/>
</dbReference>
<keyword evidence="3" id="KW-1185">Reference proteome</keyword>
<accession>A0A803MZX4</accession>
<reference evidence="2" key="2">
    <citation type="submission" date="2021-03" db="UniProtKB">
        <authorList>
            <consortium name="EnsemblPlants"/>
        </authorList>
    </citation>
    <scope>IDENTIFICATION</scope>
</reference>
<dbReference type="KEGG" id="cqi:110702198"/>
<proteinExistence type="predicted"/>
<dbReference type="GO" id="GO:0060628">
    <property type="term" value="P:regulation of ER to Golgi vesicle-mediated transport"/>
    <property type="evidence" value="ECO:0007669"/>
    <property type="project" value="TreeGrafter"/>
</dbReference>
<dbReference type="RefSeq" id="XP_021735579.1">
    <property type="nucleotide sequence ID" value="XM_021879887.1"/>
</dbReference>
<dbReference type="AlphaFoldDB" id="A0A803MZX4"/>
<dbReference type="GO" id="GO:0070939">
    <property type="term" value="C:Dsl1/NZR complex"/>
    <property type="evidence" value="ECO:0007669"/>
    <property type="project" value="InterPro"/>
</dbReference>
<dbReference type="Proteomes" id="UP000596660">
    <property type="component" value="Unplaced"/>
</dbReference>
<dbReference type="Gene3D" id="1.20.58.670">
    <property type="entry name" value="Dsl1p vesicle tethering complex, Tip20p subunit, domain D"/>
    <property type="match status" value="1"/>
</dbReference>
<dbReference type="GO" id="GO:0006888">
    <property type="term" value="P:endoplasmic reticulum to Golgi vesicle-mediated transport"/>
    <property type="evidence" value="ECO:0007669"/>
    <property type="project" value="InterPro"/>
</dbReference>
<dbReference type="OrthoDB" id="2189254at2759"/>
<dbReference type="Pfam" id="PF04437">
    <property type="entry name" value="RINT1_TIP1"/>
    <property type="match status" value="1"/>
</dbReference>
<dbReference type="PANTHER" id="PTHR13520">
    <property type="entry name" value="RAD50-INTERACTING PROTEIN 1 RINT-1"/>
    <property type="match status" value="1"/>
</dbReference>